<dbReference type="InterPro" id="IPR013094">
    <property type="entry name" value="AB_hydrolase_3"/>
</dbReference>
<reference evidence="3" key="1">
    <citation type="journal article" date="2013" name="Genome Announc.">
        <title>Draft genome sequence of the ascomycete Phaeoacremonium aleophilum strain UCR-PA7, a causal agent of the esca disease complex in grapevines.</title>
        <authorList>
            <person name="Blanco-Ulate B."/>
            <person name="Rolshausen P."/>
            <person name="Cantu D."/>
        </authorList>
    </citation>
    <scope>NUCLEOTIDE SEQUENCE [LARGE SCALE GENOMIC DNA]</scope>
    <source>
        <strain evidence="3">UCR-PA7</strain>
    </source>
</reference>
<dbReference type="InterPro" id="IPR029058">
    <property type="entry name" value="AB_hydrolase_fold"/>
</dbReference>
<dbReference type="KEGG" id="tmn:UCRPA7_1283"/>
<dbReference type="GO" id="GO:0016787">
    <property type="term" value="F:hydrolase activity"/>
    <property type="evidence" value="ECO:0007669"/>
    <property type="project" value="InterPro"/>
</dbReference>
<sequence>MASLLPRFERHELTYKTLDNTPFHVSTLIPKSIISSTKTCPILVHFHGGALIQGVTLEPAFLSSWMLELAEKVDAIVIDPAYRLLPEARGTDVLDDIKDFWAWSALLFPESKIRVVMAQYPSMYPDLKAYNQRLESATAEEDQLITDYTENNKGKIRLGSKFPWKPELILAFGHSLRIAKQVPPIWIAQGVDDHITPKPGTDEMIEMIKELQPAAPFLYSVQPGDHGFDNDHGLEEPWVAEAMKFVTTIRIEDI</sequence>
<dbReference type="Pfam" id="PF07859">
    <property type="entry name" value="Abhydrolase_3"/>
    <property type="match status" value="1"/>
</dbReference>
<dbReference type="Gene3D" id="3.40.50.1820">
    <property type="entry name" value="alpha/beta hydrolase"/>
    <property type="match status" value="2"/>
</dbReference>
<dbReference type="OrthoDB" id="19653at2759"/>
<dbReference type="SUPFAM" id="SSF53474">
    <property type="entry name" value="alpha/beta-Hydrolases"/>
    <property type="match status" value="1"/>
</dbReference>
<accession>R8BV03</accession>
<dbReference type="HOGENOM" id="CLU_012494_9_1_1"/>
<proteinExistence type="predicted"/>
<organism evidence="2 3">
    <name type="scientific">Phaeoacremonium minimum (strain UCR-PA7)</name>
    <name type="common">Esca disease fungus</name>
    <name type="synonym">Togninia minima</name>
    <dbReference type="NCBI Taxonomy" id="1286976"/>
    <lineage>
        <taxon>Eukaryota</taxon>
        <taxon>Fungi</taxon>
        <taxon>Dikarya</taxon>
        <taxon>Ascomycota</taxon>
        <taxon>Pezizomycotina</taxon>
        <taxon>Sordariomycetes</taxon>
        <taxon>Sordariomycetidae</taxon>
        <taxon>Togniniales</taxon>
        <taxon>Togniniaceae</taxon>
        <taxon>Phaeoacremonium</taxon>
    </lineage>
</organism>
<dbReference type="RefSeq" id="XP_007912059.1">
    <property type="nucleotide sequence ID" value="XM_007913868.1"/>
</dbReference>
<evidence type="ECO:0000313" key="3">
    <source>
        <dbReference type="Proteomes" id="UP000014074"/>
    </source>
</evidence>
<feature type="domain" description="Alpha/beta hydrolase fold-3" evidence="1">
    <location>
        <begin position="43"/>
        <end position="103"/>
    </location>
</feature>
<dbReference type="Proteomes" id="UP000014074">
    <property type="component" value="Unassembled WGS sequence"/>
</dbReference>
<evidence type="ECO:0000259" key="1">
    <source>
        <dbReference type="Pfam" id="PF07859"/>
    </source>
</evidence>
<gene>
    <name evidence="2" type="ORF">UCRPA7_1283</name>
</gene>
<name>R8BV03_PHAM7</name>
<dbReference type="eggNOG" id="ENOG502SP86">
    <property type="taxonomic scope" value="Eukaryota"/>
</dbReference>
<evidence type="ECO:0000313" key="2">
    <source>
        <dbReference type="EMBL" id="EOO03193.1"/>
    </source>
</evidence>
<keyword evidence="3" id="KW-1185">Reference proteome</keyword>
<dbReference type="EMBL" id="KB932853">
    <property type="protein sequence ID" value="EOO03193.1"/>
    <property type="molecule type" value="Genomic_DNA"/>
</dbReference>
<protein>
    <submittedName>
        <fullName evidence="2">Putative prolyl oligopeptidase protein</fullName>
    </submittedName>
</protein>
<dbReference type="AlphaFoldDB" id="R8BV03"/>
<dbReference type="GeneID" id="19321417"/>